<accession>A0A815BKY7</accession>
<evidence type="ECO:0000313" key="1">
    <source>
        <dbReference type="EMBL" id="CAF1274131.1"/>
    </source>
</evidence>
<comment type="caution">
    <text evidence="1">The sequence shown here is derived from an EMBL/GenBank/DDBJ whole genome shotgun (WGS) entry which is preliminary data.</text>
</comment>
<reference evidence="1" key="1">
    <citation type="submission" date="2021-02" db="EMBL/GenBank/DDBJ databases">
        <authorList>
            <person name="Nowell W R."/>
        </authorList>
    </citation>
    <scope>NUCLEOTIDE SEQUENCE</scope>
</reference>
<keyword evidence="2" id="KW-1185">Reference proteome</keyword>
<evidence type="ECO:0000313" key="2">
    <source>
        <dbReference type="Proteomes" id="UP000663828"/>
    </source>
</evidence>
<dbReference type="AlphaFoldDB" id="A0A815BKY7"/>
<organism evidence="1 2">
    <name type="scientific">Adineta ricciae</name>
    <name type="common">Rotifer</name>
    <dbReference type="NCBI Taxonomy" id="249248"/>
    <lineage>
        <taxon>Eukaryota</taxon>
        <taxon>Metazoa</taxon>
        <taxon>Spiralia</taxon>
        <taxon>Gnathifera</taxon>
        <taxon>Rotifera</taxon>
        <taxon>Eurotatoria</taxon>
        <taxon>Bdelloidea</taxon>
        <taxon>Adinetida</taxon>
        <taxon>Adinetidae</taxon>
        <taxon>Adineta</taxon>
    </lineage>
</organism>
<sequence length="333" mass="38444">MIVLFKLSAISRTKTVFHLRYTNSFIPSIMASSSTPFHKYSKSAVGTETRGKTTENRLRRVDNFVTMYCCDLILSAEHLYVDLGYGRKPVTTLESARRFRQHNRQLRVLGIEIDNKRVREAQKFVDDITDFRQGGFNLPLQANPSTGQRESVNLIRAFNVLRQYDLESDCHDSHILMCNYLNINGILIEGTSDPLGRVWVANVIRKQSDQSLLIEALVFSTNFRDEFDIVTFQQNLPKNFIHRMTGKSEMIYNFFEDWKTSYEQVGKTMNSMFGAGIRQQFITTAKYLADEHGYDVITTKKYLKNGFLVWKLTPGSKGVDFDQISYRNLSSKK</sequence>
<protein>
    <submittedName>
        <fullName evidence="1">Uncharacterized protein</fullName>
    </submittedName>
</protein>
<dbReference type="EMBL" id="CAJNOR010002293">
    <property type="protein sequence ID" value="CAF1274131.1"/>
    <property type="molecule type" value="Genomic_DNA"/>
</dbReference>
<name>A0A815BKY7_ADIRI</name>
<proteinExistence type="predicted"/>
<dbReference type="Proteomes" id="UP000663828">
    <property type="component" value="Unassembled WGS sequence"/>
</dbReference>
<gene>
    <name evidence="1" type="ORF">XAT740_LOCUS27458</name>
</gene>